<dbReference type="AlphaFoldDB" id="A0A6I6FG98"/>
<keyword evidence="3" id="KW-1185">Reference proteome</keyword>
<reference evidence="2 3" key="1">
    <citation type="submission" date="2018-12" db="EMBL/GenBank/DDBJ databases">
        <title>Complete genome sequence of Streptomyces ficellus NRRL8067, the producer of ficellomycin, feldamycin and nojirimycin.</title>
        <authorList>
            <person name="Zhang H."/>
            <person name="Yue R."/>
            <person name="Liu Y."/>
            <person name="Li M."/>
            <person name="Mu H."/>
            <person name="Zhang J."/>
        </authorList>
    </citation>
    <scope>NUCLEOTIDE SEQUENCE [LARGE SCALE GENOMIC DNA]</scope>
    <source>
        <strain evidence="2 3">NRRL 8067</strain>
    </source>
</reference>
<dbReference type="SUPFAM" id="SSF54427">
    <property type="entry name" value="NTF2-like"/>
    <property type="match status" value="1"/>
</dbReference>
<dbReference type="Gene3D" id="3.10.450.50">
    <property type="match status" value="1"/>
</dbReference>
<evidence type="ECO:0000259" key="1">
    <source>
        <dbReference type="Pfam" id="PF13577"/>
    </source>
</evidence>
<protein>
    <submittedName>
        <fullName evidence="2">Nuclear transport factor 2 family protein</fullName>
    </submittedName>
</protein>
<gene>
    <name evidence="2" type="ORF">EIZ62_04085</name>
</gene>
<dbReference type="Pfam" id="PF13577">
    <property type="entry name" value="SnoaL_4"/>
    <property type="match status" value="1"/>
</dbReference>
<dbReference type="KEGG" id="sfic:EIZ62_04085"/>
<feature type="domain" description="SnoaL-like" evidence="1">
    <location>
        <begin position="31"/>
        <end position="176"/>
    </location>
</feature>
<dbReference type="InterPro" id="IPR037401">
    <property type="entry name" value="SnoaL-like"/>
</dbReference>
<sequence>MRAATVVARRPTERGADVSQALRSTDRRVSAELYVEVQQFYARQMPLLEERRLEEFLQTLTEDGSIEHRPGGWKLEGRQQLLEEMTARRGDAERPLVDEISAREAREKNIAYYDGLVYRYWFDRMRVEPVDDDTLHVRYQAIVSMTDRSGKVSFEPTTTVEDVLVRVDGVLHTRSRVVTHDTPNWADKIHNPS</sequence>
<name>A0A6I6FG98_9ACTN</name>
<organism evidence="2 3">
    <name type="scientific">Streptomyces ficellus</name>
    <dbReference type="NCBI Taxonomy" id="1977088"/>
    <lineage>
        <taxon>Bacteria</taxon>
        <taxon>Bacillati</taxon>
        <taxon>Actinomycetota</taxon>
        <taxon>Actinomycetes</taxon>
        <taxon>Kitasatosporales</taxon>
        <taxon>Streptomycetaceae</taxon>
        <taxon>Streptomyces</taxon>
    </lineage>
</organism>
<evidence type="ECO:0000313" key="3">
    <source>
        <dbReference type="Proteomes" id="UP000422572"/>
    </source>
</evidence>
<accession>A0A6I6FG98</accession>
<proteinExistence type="predicted"/>
<dbReference type="Proteomes" id="UP000422572">
    <property type="component" value="Chromosome"/>
</dbReference>
<dbReference type="InterPro" id="IPR032710">
    <property type="entry name" value="NTF2-like_dom_sf"/>
</dbReference>
<evidence type="ECO:0000313" key="2">
    <source>
        <dbReference type="EMBL" id="QGV77519.1"/>
    </source>
</evidence>
<dbReference type="EMBL" id="CP034279">
    <property type="protein sequence ID" value="QGV77519.1"/>
    <property type="molecule type" value="Genomic_DNA"/>
</dbReference>
<dbReference type="OrthoDB" id="9130903at2"/>